<reference evidence="2" key="1">
    <citation type="journal article" date="2014" name="Int. J. Syst. Evol. Microbiol.">
        <title>Complete genome sequence of Corynebacterium casei LMG S-19264T (=DSM 44701T), isolated from a smear-ripened cheese.</title>
        <authorList>
            <consortium name="US DOE Joint Genome Institute (JGI-PGF)"/>
            <person name="Walter F."/>
            <person name="Albersmeier A."/>
            <person name="Kalinowski J."/>
            <person name="Ruckert C."/>
        </authorList>
    </citation>
    <scope>NUCLEOTIDE SEQUENCE</scope>
    <source>
        <strain evidence="2">CGMCC 1.15763</strain>
    </source>
</reference>
<evidence type="ECO:0000256" key="1">
    <source>
        <dbReference type="SAM" id="Phobius"/>
    </source>
</evidence>
<keyword evidence="1" id="KW-0812">Transmembrane</keyword>
<accession>A0A917HX93</accession>
<dbReference type="EMBL" id="BMJW01000001">
    <property type="protein sequence ID" value="GGG95373.1"/>
    <property type="molecule type" value="Genomic_DNA"/>
</dbReference>
<comment type="caution">
    <text evidence="2">The sequence shown here is derived from an EMBL/GenBank/DDBJ whole genome shotgun (WGS) entry which is preliminary data.</text>
</comment>
<dbReference type="Proteomes" id="UP000633278">
    <property type="component" value="Unassembled WGS sequence"/>
</dbReference>
<gene>
    <name evidence="2" type="ORF">GCM10011416_11130</name>
</gene>
<evidence type="ECO:0000313" key="3">
    <source>
        <dbReference type="Proteomes" id="UP000633278"/>
    </source>
</evidence>
<reference evidence="2" key="2">
    <citation type="submission" date="2020-09" db="EMBL/GenBank/DDBJ databases">
        <authorList>
            <person name="Sun Q."/>
            <person name="Zhou Y."/>
        </authorList>
    </citation>
    <scope>NUCLEOTIDE SEQUENCE</scope>
    <source>
        <strain evidence="2">CGMCC 1.15763</strain>
    </source>
</reference>
<evidence type="ECO:0000313" key="2">
    <source>
        <dbReference type="EMBL" id="GGG95373.1"/>
    </source>
</evidence>
<keyword evidence="3" id="KW-1185">Reference proteome</keyword>
<protein>
    <submittedName>
        <fullName evidence="2">Uncharacterized protein</fullName>
    </submittedName>
</protein>
<dbReference type="RefSeq" id="WP_188598280.1">
    <property type="nucleotide sequence ID" value="NZ_BMJW01000001.1"/>
</dbReference>
<proteinExistence type="predicted"/>
<sequence length="82" mass="9558">MTFLEKIQSPNFFVNFCKVAIPFFIVLVIFSLLVSNFSDLTSFNFKPVAEANFTDGKWVNFFGIKVVFSIIYGFWITIRKTR</sequence>
<feature type="transmembrane region" description="Helical" evidence="1">
    <location>
        <begin position="58"/>
        <end position="78"/>
    </location>
</feature>
<keyword evidence="1" id="KW-1133">Transmembrane helix</keyword>
<organism evidence="2 3">
    <name type="scientific">Polaribacter pacificus</name>
    <dbReference type="NCBI Taxonomy" id="1775173"/>
    <lineage>
        <taxon>Bacteria</taxon>
        <taxon>Pseudomonadati</taxon>
        <taxon>Bacteroidota</taxon>
        <taxon>Flavobacteriia</taxon>
        <taxon>Flavobacteriales</taxon>
        <taxon>Flavobacteriaceae</taxon>
    </lineage>
</organism>
<keyword evidence="1" id="KW-0472">Membrane</keyword>
<name>A0A917HX93_9FLAO</name>
<feature type="transmembrane region" description="Helical" evidence="1">
    <location>
        <begin position="12"/>
        <end position="38"/>
    </location>
</feature>
<dbReference type="AlphaFoldDB" id="A0A917HX93"/>